<evidence type="ECO:0000313" key="2">
    <source>
        <dbReference type="Proteomes" id="UP000005297"/>
    </source>
</evidence>
<name>Q0F1A6_9PROT</name>
<organism evidence="1 2">
    <name type="scientific">Mariprofundus ferrooxydans PV-1</name>
    <dbReference type="NCBI Taxonomy" id="314345"/>
    <lineage>
        <taxon>Bacteria</taxon>
        <taxon>Pseudomonadati</taxon>
        <taxon>Pseudomonadota</taxon>
        <taxon>Candidatius Mariprofundia</taxon>
        <taxon>Mariprofundales</taxon>
        <taxon>Mariprofundaceae</taxon>
        <taxon>Mariprofundus</taxon>
    </lineage>
</organism>
<dbReference type="InParanoid" id="Q0F1A6"/>
<keyword evidence="2" id="KW-1185">Reference proteome</keyword>
<dbReference type="Proteomes" id="UP000005297">
    <property type="component" value="Unassembled WGS sequence"/>
</dbReference>
<protein>
    <recommendedName>
        <fullName evidence="3">Addiction module antitoxin RelB</fullName>
    </recommendedName>
</protein>
<proteinExistence type="predicted"/>
<comment type="caution">
    <text evidence="1">The sequence shown here is derived from an EMBL/GenBank/DDBJ whole genome shotgun (WGS) entry which is preliminary data.</text>
</comment>
<dbReference type="InterPro" id="IPR013406">
    <property type="entry name" value="CHP02574_addiction_mod"/>
</dbReference>
<dbReference type="AlphaFoldDB" id="Q0F1A6"/>
<reference evidence="1 2" key="1">
    <citation type="submission" date="2006-09" db="EMBL/GenBank/DDBJ databases">
        <authorList>
            <person name="Emerson D."/>
            <person name="Ferriera S."/>
            <person name="Johnson J."/>
            <person name="Kravitz S."/>
            <person name="Halpern A."/>
            <person name="Remington K."/>
            <person name="Beeson K."/>
            <person name="Tran B."/>
            <person name="Rogers Y.-H."/>
            <person name="Friedman R."/>
            <person name="Venter J.C."/>
        </authorList>
    </citation>
    <scope>NUCLEOTIDE SEQUENCE [LARGE SCALE GENOMIC DNA]</scope>
    <source>
        <strain evidence="1 2">PV-1</strain>
    </source>
</reference>
<dbReference type="RefSeq" id="WP_009849748.1">
    <property type="nucleotide sequence ID" value="NZ_DS022294.1"/>
</dbReference>
<sequence length="67" mass="7364">MAVALSLESMSTADKLTAIEQLWDDLSSHPANVPSPAWHGEVLESRAASGEFADLNEVKERLRNKSR</sequence>
<gene>
    <name evidence="1" type="ORF">SPV1_11151</name>
</gene>
<evidence type="ECO:0008006" key="3">
    <source>
        <dbReference type="Google" id="ProtNLM"/>
    </source>
</evidence>
<accession>Q0F1A6</accession>
<dbReference type="EMBL" id="AATS01000003">
    <property type="protein sequence ID" value="EAU55285.1"/>
    <property type="molecule type" value="Genomic_DNA"/>
</dbReference>
<dbReference type="OrthoDB" id="291542at2"/>
<dbReference type="Pfam" id="PF09720">
    <property type="entry name" value="Unstab_antitox"/>
    <property type="match status" value="1"/>
</dbReference>
<dbReference type="HOGENOM" id="CLU_185169_0_0_0"/>
<evidence type="ECO:0000313" key="1">
    <source>
        <dbReference type="EMBL" id="EAU55285.1"/>
    </source>
</evidence>